<dbReference type="Gene3D" id="2.60.120.780">
    <property type="entry name" value="PINIT domain"/>
    <property type="match status" value="1"/>
</dbReference>
<dbReference type="EMBL" id="CAJVQA010009973">
    <property type="protein sequence ID" value="CAG8691781.1"/>
    <property type="molecule type" value="Genomic_DNA"/>
</dbReference>
<dbReference type="Pfam" id="PF02891">
    <property type="entry name" value="zf-MIZ"/>
    <property type="match status" value="1"/>
</dbReference>
<name>A0A9N9HHJ2_9GLOM</name>
<dbReference type="InterPro" id="IPR013083">
    <property type="entry name" value="Znf_RING/FYVE/PHD"/>
</dbReference>
<dbReference type="PROSITE" id="PS51044">
    <property type="entry name" value="ZF_SP_RING"/>
    <property type="match status" value="1"/>
</dbReference>
<dbReference type="GO" id="GO:0016925">
    <property type="term" value="P:protein sumoylation"/>
    <property type="evidence" value="ECO:0007669"/>
    <property type="project" value="TreeGrafter"/>
</dbReference>
<sequence length="580" mass="65896">FYTLDNGGFREISGMTNISLLEQALSIVNQLLVKDLKACNKVLNSCQGAKLDCNLKKPELCRNLTEYMKRIRETNIPHTINEMSEIILRKGVQQPRPPLKPSNITHSRVQPNLKHRLVINPPIQLYGSNHNIQFRSSPFYDIIESITDFRILDGSNDNTRNSVTIDFYLTLDQVRHLQTARNVAYYQIRLFCCAEPFDNGSSNSNAVVEFPLMCEIQVNDDTLPANTRGIKKMVGSVHPIDITPLCKINTTYQNKLKFVYANITKLIKKKSVDHIVDQIKNGRIITKEETLKKWKNASEDDIVLGSSQISLKDPLGYTRIQVPCKFSRCRHVQCFDAYLFFQMNEQTPTWLCPICNNVGSWSDIVVDGYFADILNNTSQDQERIIIEPNGEWSVQKKRNISEELVHSPVTKTSKKTRFVEPPIDVYVIDDSEDESLPIQPSKPIQSHPPTFNGKEIIDLTLSSDEEETPTINSNKDIIRNAASGINRSSIKLEIPQDPNIQTQPISSMKVAYSSPTSQSPTFDTTISSHFYDQYPLSKSSHYYDNPEPALITSPGSIGDSYGFYMGADPNFHNEYDNYDF</sequence>
<proteinExistence type="inferred from homology"/>
<keyword evidence="5 8" id="KW-0863">Zinc-finger</keyword>
<dbReference type="Proteomes" id="UP000789759">
    <property type="component" value="Unassembled WGS sequence"/>
</dbReference>
<dbReference type="OrthoDB" id="28127at2759"/>
<accession>A0A9N9HHJ2</accession>
<feature type="domain" description="SP-RING-type" evidence="9">
    <location>
        <begin position="298"/>
        <end position="379"/>
    </location>
</feature>
<evidence type="ECO:0000256" key="3">
    <source>
        <dbReference type="ARBA" id="ARBA00022679"/>
    </source>
</evidence>
<comment type="caution">
    <text evidence="11">The sequence shown here is derived from an EMBL/GenBank/DDBJ whole genome shotgun (WGS) entry which is preliminary data.</text>
</comment>
<evidence type="ECO:0000313" key="12">
    <source>
        <dbReference type="Proteomes" id="UP000789759"/>
    </source>
</evidence>
<gene>
    <name evidence="11" type="ORF">CPELLU_LOCUS11338</name>
</gene>
<comment type="similarity">
    <text evidence="2">Belongs to the PIAS family.</text>
</comment>
<dbReference type="PANTHER" id="PTHR10782:SF4">
    <property type="entry name" value="TONALLI, ISOFORM E"/>
    <property type="match status" value="1"/>
</dbReference>
<evidence type="ECO:0000256" key="2">
    <source>
        <dbReference type="ARBA" id="ARBA00005383"/>
    </source>
</evidence>
<dbReference type="AlphaFoldDB" id="A0A9N9HHJ2"/>
<keyword evidence="3" id="KW-0808">Transferase</keyword>
<keyword evidence="4" id="KW-0479">Metal-binding</keyword>
<dbReference type="GO" id="GO:0000785">
    <property type="term" value="C:chromatin"/>
    <property type="evidence" value="ECO:0007669"/>
    <property type="project" value="TreeGrafter"/>
</dbReference>
<reference evidence="11" key="1">
    <citation type="submission" date="2021-06" db="EMBL/GenBank/DDBJ databases">
        <authorList>
            <person name="Kallberg Y."/>
            <person name="Tangrot J."/>
            <person name="Rosling A."/>
        </authorList>
    </citation>
    <scope>NUCLEOTIDE SEQUENCE</scope>
    <source>
        <strain evidence="11">FL966</strain>
    </source>
</reference>
<protein>
    <submittedName>
        <fullName evidence="11">4742_t:CDS:1</fullName>
    </submittedName>
</protein>
<dbReference type="Gene3D" id="3.30.40.10">
    <property type="entry name" value="Zinc/RING finger domain, C3HC4 (zinc finger)"/>
    <property type="match status" value="1"/>
</dbReference>
<evidence type="ECO:0000256" key="6">
    <source>
        <dbReference type="ARBA" id="ARBA00022786"/>
    </source>
</evidence>
<feature type="non-terminal residue" evidence="11">
    <location>
        <position position="580"/>
    </location>
</feature>
<dbReference type="InterPro" id="IPR004181">
    <property type="entry name" value="Znf_MIZ"/>
</dbReference>
<comment type="pathway">
    <text evidence="1">Protein modification; protein sumoylation.</text>
</comment>
<evidence type="ECO:0000256" key="8">
    <source>
        <dbReference type="PROSITE-ProRule" id="PRU00452"/>
    </source>
</evidence>
<dbReference type="Pfam" id="PF14324">
    <property type="entry name" value="PINIT"/>
    <property type="match status" value="1"/>
</dbReference>
<evidence type="ECO:0000256" key="7">
    <source>
        <dbReference type="ARBA" id="ARBA00022833"/>
    </source>
</evidence>
<dbReference type="InterPro" id="IPR038654">
    <property type="entry name" value="PINIT_sf"/>
</dbReference>
<dbReference type="PANTHER" id="PTHR10782">
    <property type="entry name" value="ZINC FINGER MIZ DOMAIN-CONTAINING PROTEIN"/>
    <property type="match status" value="1"/>
</dbReference>
<dbReference type="GO" id="GO:0008270">
    <property type="term" value="F:zinc ion binding"/>
    <property type="evidence" value="ECO:0007669"/>
    <property type="project" value="UniProtKB-KW"/>
</dbReference>
<dbReference type="PROSITE" id="PS51466">
    <property type="entry name" value="PINIT"/>
    <property type="match status" value="1"/>
</dbReference>
<evidence type="ECO:0000259" key="9">
    <source>
        <dbReference type="PROSITE" id="PS51044"/>
    </source>
</evidence>
<organism evidence="11 12">
    <name type="scientific">Cetraspora pellucida</name>
    <dbReference type="NCBI Taxonomy" id="1433469"/>
    <lineage>
        <taxon>Eukaryota</taxon>
        <taxon>Fungi</taxon>
        <taxon>Fungi incertae sedis</taxon>
        <taxon>Mucoromycota</taxon>
        <taxon>Glomeromycotina</taxon>
        <taxon>Glomeromycetes</taxon>
        <taxon>Diversisporales</taxon>
        <taxon>Gigasporaceae</taxon>
        <taxon>Cetraspora</taxon>
    </lineage>
</organism>
<evidence type="ECO:0000256" key="4">
    <source>
        <dbReference type="ARBA" id="ARBA00022723"/>
    </source>
</evidence>
<keyword evidence="7" id="KW-0862">Zinc</keyword>
<dbReference type="GO" id="GO:0061665">
    <property type="term" value="F:SUMO ligase activity"/>
    <property type="evidence" value="ECO:0007669"/>
    <property type="project" value="TreeGrafter"/>
</dbReference>
<keyword evidence="6" id="KW-0833">Ubl conjugation pathway</keyword>
<keyword evidence="12" id="KW-1185">Reference proteome</keyword>
<dbReference type="InterPro" id="IPR023321">
    <property type="entry name" value="PINIT"/>
</dbReference>
<evidence type="ECO:0000313" key="11">
    <source>
        <dbReference type="EMBL" id="CAG8691781.1"/>
    </source>
</evidence>
<evidence type="ECO:0000259" key="10">
    <source>
        <dbReference type="PROSITE" id="PS51466"/>
    </source>
</evidence>
<evidence type="ECO:0000256" key="1">
    <source>
        <dbReference type="ARBA" id="ARBA00004718"/>
    </source>
</evidence>
<feature type="domain" description="PINIT" evidence="10">
    <location>
        <begin position="118"/>
        <end position="279"/>
    </location>
</feature>
<evidence type="ECO:0000256" key="5">
    <source>
        <dbReference type="ARBA" id="ARBA00022771"/>
    </source>
</evidence>